<gene>
    <name evidence="16" type="ORF">MN202_04305</name>
</gene>
<dbReference type="InterPro" id="IPR010917">
    <property type="entry name" value="TonB_rcpt_CS"/>
</dbReference>
<keyword evidence="9 10" id="KW-0998">Cell outer membrane</keyword>
<dbReference type="InterPro" id="IPR039426">
    <property type="entry name" value="TonB-dep_rcpt-like"/>
</dbReference>
<evidence type="ECO:0000256" key="4">
    <source>
        <dbReference type="ARBA" id="ARBA00022452"/>
    </source>
</evidence>
<keyword evidence="5 10" id="KW-0812">Transmembrane</keyword>
<sequence>MQNIHKNVAALPLAISLALLSHSAVAQHSENTAQQQNIERISVVGAATNFAVTADDIEKIQANDLSDIFRLEPSVTVGGGGLGITQLVYIRGFEDTMLNVTVDGAPQTGTLFHHIGRLAIEPELLKSVEVQAGAGEATAGSGAIGGAIRFQTKDANDLLNKDQRFGGILKIGGGSNDFYKYSASAYGRINDNWSLLASHVKVDSDSYKDGDGNEIAYEFTDATGKTVRKATDTEQELNFIKLSAEFEHGQYLSLSYETREEEGSFPSKPNFPISASNPIFPIETERSTTVFNYGIQQGSLLNLAVTLYDTEQSLLVKGNRAWHPYQGQITTRGGDIRNTLDLAAHSLTVGVEYRDQRSSAGTLGQALSAEETGKVLGIYAQNHWDISETLLLSFGLRYDDYSLNTTHKFYAENQANFAAVAAQYPQVAEAGFFLVADFDTLTPVGRVAGPDGSFSYLSRSSEDIKVSSDGLSANLGLAWQLTPAWQLTAGYAQALRGKEVGDTFTIDYNGVEPGIEAEEAENTEVGLQYNQHGLMFKIAAYQSTLDNAMNLEVGGTNVRNIGDIESNGVELKLGYQKDELRMVASYVHNNSELHNYQPNVATNAFDANGAAIVNLAAYSADFNAFNIAKIQAPALVNGQPLIYDGIKLEGYEQRAIGNSRGDTFSLDVSYSVLENLEVGWFFTHVQALDGIVALHNVVSSGDVSEVVTLRKPGYSLHDFYASYDVNDNIRLRLMVKNAFDKAYRDHSSFADYSEIWEGFASHKEPGRDVRLSLSWQF</sequence>
<feature type="short sequence motif" description="TonB C-terminal box" evidence="11">
    <location>
        <begin position="760"/>
        <end position="777"/>
    </location>
</feature>
<keyword evidence="17" id="KW-1185">Reference proteome</keyword>
<evidence type="ECO:0000313" key="16">
    <source>
        <dbReference type="EMBL" id="MEH8016441.1"/>
    </source>
</evidence>
<feature type="domain" description="TonB-dependent receptor plug" evidence="15">
    <location>
        <begin position="51"/>
        <end position="147"/>
    </location>
</feature>
<keyword evidence="7 12" id="KW-0798">TonB box</keyword>
<dbReference type="PROSITE" id="PS01156">
    <property type="entry name" value="TONB_DEPENDENT_REC_2"/>
    <property type="match status" value="1"/>
</dbReference>
<organism evidence="16 17">
    <name type="scientific">Rheinheimera muenzenbergensis</name>
    <dbReference type="NCBI Taxonomy" id="1193628"/>
    <lineage>
        <taxon>Bacteria</taxon>
        <taxon>Pseudomonadati</taxon>
        <taxon>Pseudomonadota</taxon>
        <taxon>Gammaproteobacteria</taxon>
        <taxon>Chromatiales</taxon>
        <taxon>Chromatiaceae</taxon>
        <taxon>Rheinheimera</taxon>
    </lineage>
</organism>
<keyword evidence="6 13" id="KW-0732">Signal</keyword>
<dbReference type="Proteomes" id="UP001375382">
    <property type="component" value="Unassembled WGS sequence"/>
</dbReference>
<accession>A0ABU8C3G8</accession>
<protein>
    <submittedName>
        <fullName evidence="16">TonB-dependent receptor</fullName>
    </submittedName>
</protein>
<comment type="subcellular location">
    <subcellularLocation>
        <location evidence="1 10">Cell outer membrane</location>
        <topology evidence="1 10">Multi-pass membrane protein</topology>
    </subcellularLocation>
</comment>
<evidence type="ECO:0000256" key="9">
    <source>
        <dbReference type="ARBA" id="ARBA00023237"/>
    </source>
</evidence>
<dbReference type="EMBL" id="JALAAR010000003">
    <property type="protein sequence ID" value="MEH8016441.1"/>
    <property type="molecule type" value="Genomic_DNA"/>
</dbReference>
<evidence type="ECO:0000256" key="7">
    <source>
        <dbReference type="ARBA" id="ARBA00023077"/>
    </source>
</evidence>
<evidence type="ECO:0000256" key="3">
    <source>
        <dbReference type="ARBA" id="ARBA00022448"/>
    </source>
</evidence>
<feature type="domain" description="TonB-dependent receptor-like beta-barrel" evidence="14">
    <location>
        <begin position="318"/>
        <end position="737"/>
    </location>
</feature>
<evidence type="ECO:0000256" key="11">
    <source>
        <dbReference type="PROSITE-ProRule" id="PRU10144"/>
    </source>
</evidence>
<dbReference type="Pfam" id="PF00593">
    <property type="entry name" value="TonB_dep_Rec_b-barrel"/>
    <property type="match status" value="1"/>
</dbReference>
<dbReference type="Gene3D" id="2.170.130.10">
    <property type="entry name" value="TonB-dependent receptor, plug domain"/>
    <property type="match status" value="1"/>
</dbReference>
<feature type="chain" id="PRO_5047024352" evidence="13">
    <location>
        <begin position="27"/>
        <end position="777"/>
    </location>
</feature>
<dbReference type="PROSITE" id="PS52016">
    <property type="entry name" value="TONB_DEPENDENT_REC_3"/>
    <property type="match status" value="1"/>
</dbReference>
<dbReference type="CDD" id="cd01347">
    <property type="entry name" value="ligand_gated_channel"/>
    <property type="match status" value="1"/>
</dbReference>
<keyword evidence="16" id="KW-0675">Receptor</keyword>
<keyword evidence="8 10" id="KW-0472">Membrane</keyword>
<evidence type="ECO:0000256" key="10">
    <source>
        <dbReference type="PROSITE-ProRule" id="PRU01360"/>
    </source>
</evidence>
<dbReference type="SUPFAM" id="SSF56935">
    <property type="entry name" value="Porins"/>
    <property type="match status" value="1"/>
</dbReference>
<comment type="caution">
    <text evidence="16">The sequence shown here is derived from an EMBL/GenBank/DDBJ whole genome shotgun (WGS) entry which is preliminary data.</text>
</comment>
<evidence type="ECO:0000256" key="5">
    <source>
        <dbReference type="ARBA" id="ARBA00022692"/>
    </source>
</evidence>
<evidence type="ECO:0000259" key="15">
    <source>
        <dbReference type="Pfam" id="PF07715"/>
    </source>
</evidence>
<evidence type="ECO:0000256" key="12">
    <source>
        <dbReference type="RuleBase" id="RU003357"/>
    </source>
</evidence>
<evidence type="ECO:0000256" key="13">
    <source>
        <dbReference type="SAM" id="SignalP"/>
    </source>
</evidence>
<keyword evidence="4 10" id="KW-1134">Transmembrane beta strand</keyword>
<dbReference type="InterPro" id="IPR037066">
    <property type="entry name" value="Plug_dom_sf"/>
</dbReference>
<dbReference type="InterPro" id="IPR000531">
    <property type="entry name" value="Beta-barrel_TonB"/>
</dbReference>
<reference evidence="16 17" key="1">
    <citation type="journal article" date="2023" name="Ecotoxicol. Environ. Saf.">
        <title>Mercury remediation potential of mercury-resistant strain Rheinheimera metallidurans sp. nov. isolated from a municipal waste dumping site.</title>
        <authorList>
            <person name="Yadav V."/>
            <person name="Manjhi A."/>
            <person name="Vadakedath N."/>
        </authorList>
    </citation>
    <scope>NUCLEOTIDE SEQUENCE [LARGE SCALE GENOMIC DNA]</scope>
    <source>
        <strain evidence="16 17">E-49</strain>
    </source>
</reference>
<feature type="signal peptide" evidence="13">
    <location>
        <begin position="1"/>
        <end position="26"/>
    </location>
</feature>
<evidence type="ECO:0000256" key="1">
    <source>
        <dbReference type="ARBA" id="ARBA00004571"/>
    </source>
</evidence>
<dbReference type="InterPro" id="IPR036942">
    <property type="entry name" value="Beta-barrel_TonB_sf"/>
</dbReference>
<evidence type="ECO:0000256" key="8">
    <source>
        <dbReference type="ARBA" id="ARBA00023136"/>
    </source>
</evidence>
<dbReference type="Pfam" id="PF07715">
    <property type="entry name" value="Plug"/>
    <property type="match status" value="1"/>
</dbReference>
<evidence type="ECO:0000256" key="2">
    <source>
        <dbReference type="ARBA" id="ARBA00009810"/>
    </source>
</evidence>
<keyword evidence="3 10" id="KW-0813">Transport</keyword>
<dbReference type="RefSeq" id="WP_335734861.1">
    <property type="nucleotide sequence ID" value="NZ_JALAAR010000003.1"/>
</dbReference>
<name>A0ABU8C3G8_9GAMM</name>
<dbReference type="PANTHER" id="PTHR30069">
    <property type="entry name" value="TONB-DEPENDENT OUTER MEMBRANE RECEPTOR"/>
    <property type="match status" value="1"/>
</dbReference>
<evidence type="ECO:0000313" key="17">
    <source>
        <dbReference type="Proteomes" id="UP001375382"/>
    </source>
</evidence>
<comment type="similarity">
    <text evidence="2 10 12">Belongs to the TonB-dependent receptor family.</text>
</comment>
<evidence type="ECO:0000256" key="6">
    <source>
        <dbReference type="ARBA" id="ARBA00022729"/>
    </source>
</evidence>
<dbReference type="InterPro" id="IPR012910">
    <property type="entry name" value="Plug_dom"/>
</dbReference>
<dbReference type="PANTHER" id="PTHR30069:SF41">
    <property type="entry name" value="HEME_HEMOPEXIN UTILIZATION PROTEIN C"/>
    <property type="match status" value="1"/>
</dbReference>
<evidence type="ECO:0000259" key="14">
    <source>
        <dbReference type="Pfam" id="PF00593"/>
    </source>
</evidence>
<dbReference type="Gene3D" id="2.40.170.20">
    <property type="entry name" value="TonB-dependent receptor, beta-barrel domain"/>
    <property type="match status" value="1"/>
</dbReference>
<proteinExistence type="inferred from homology"/>